<keyword evidence="2" id="KW-1185">Reference proteome</keyword>
<evidence type="ECO:0000313" key="1">
    <source>
        <dbReference type="EMBL" id="CAL1545240.1"/>
    </source>
</evidence>
<gene>
    <name evidence="1" type="ORF">GSLYS_00018723001</name>
</gene>
<organism evidence="1 2">
    <name type="scientific">Lymnaea stagnalis</name>
    <name type="common">Great pond snail</name>
    <name type="synonym">Helix stagnalis</name>
    <dbReference type="NCBI Taxonomy" id="6523"/>
    <lineage>
        <taxon>Eukaryota</taxon>
        <taxon>Metazoa</taxon>
        <taxon>Spiralia</taxon>
        <taxon>Lophotrochozoa</taxon>
        <taxon>Mollusca</taxon>
        <taxon>Gastropoda</taxon>
        <taxon>Heterobranchia</taxon>
        <taxon>Euthyneura</taxon>
        <taxon>Panpulmonata</taxon>
        <taxon>Hygrophila</taxon>
        <taxon>Lymnaeoidea</taxon>
        <taxon>Lymnaeidae</taxon>
        <taxon>Lymnaea</taxon>
    </lineage>
</organism>
<feature type="non-terminal residue" evidence="1">
    <location>
        <position position="99"/>
    </location>
</feature>
<dbReference type="Proteomes" id="UP001497497">
    <property type="component" value="Unassembled WGS sequence"/>
</dbReference>
<protein>
    <submittedName>
        <fullName evidence="1">Uncharacterized protein</fullName>
    </submittedName>
</protein>
<sequence>MGQAMTSETLSISGGDGYQYWVGLTMKPFTRGCKKTMYKGVLLGQGPRQWEKVVAKAFTDIPGTKEYWVHEVNKSDITKQLAAKFVLQCPGLCKIRVSI</sequence>
<dbReference type="EMBL" id="CAXITT010000689">
    <property type="protein sequence ID" value="CAL1545240.1"/>
    <property type="molecule type" value="Genomic_DNA"/>
</dbReference>
<comment type="caution">
    <text evidence="1">The sequence shown here is derived from an EMBL/GenBank/DDBJ whole genome shotgun (WGS) entry which is preliminary data.</text>
</comment>
<reference evidence="1 2" key="1">
    <citation type="submission" date="2024-04" db="EMBL/GenBank/DDBJ databases">
        <authorList>
            <consortium name="Genoscope - CEA"/>
            <person name="William W."/>
        </authorList>
    </citation>
    <scope>NUCLEOTIDE SEQUENCE [LARGE SCALE GENOMIC DNA]</scope>
</reference>
<dbReference type="AlphaFoldDB" id="A0AAV2IGJ9"/>
<proteinExistence type="predicted"/>
<accession>A0AAV2IGJ9</accession>
<evidence type="ECO:0000313" key="2">
    <source>
        <dbReference type="Proteomes" id="UP001497497"/>
    </source>
</evidence>
<name>A0AAV2IGJ9_LYMST</name>